<keyword evidence="2" id="KW-0408">Iron</keyword>
<evidence type="ECO:0000259" key="4">
    <source>
        <dbReference type="PROSITE" id="PS51379"/>
    </source>
</evidence>
<evidence type="ECO:0000256" key="1">
    <source>
        <dbReference type="ARBA" id="ARBA00022723"/>
    </source>
</evidence>
<dbReference type="PANTHER" id="PTHR43193:SF2">
    <property type="entry name" value="POLYFERREDOXIN PROTEIN FWDF"/>
    <property type="match status" value="1"/>
</dbReference>
<dbReference type="EMBL" id="FNAF01000008">
    <property type="protein sequence ID" value="SDD84816.1"/>
    <property type="molecule type" value="Genomic_DNA"/>
</dbReference>
<keyword evidence="3" id="KW-0411">Iron-sulfur</keyword>
<evidence type="ECO:0000313" key="5">
    <source>
        <dbReference type="EMBL" id="SDD84816.1"/>
    </source>
</evidence>
<feature type="domain" description="4Fe-4S ferredoxin-type" evidence="4">
    <location>
        <begin position="43"/>
        <end position="72"/>
    </location>
</feature>
<dbReference type="InterPro" id="IPR052977">
    <property type="entry name" value="Polyferredoxin-like_ET"/>
</dbReference>
<dbReference type="STRING" id="2741.SAMN04489866_10869"/>
<dbReference type="SUPFAM" id="SSF54862">
    <property type="entry name" value="4Fe-4S ferredoxins"/>
    <property type="match status" value="1"/>
</dbReference>
<dbReference type="InterPro" id="IPR017896">
    <property type="entry name" value="4Fe4S_Fe-S-bd"/>
</dbReference>
<dbReference type="InterPro" id="IPR017900">
    <property type="entry name" value="4Fe4S_Fe_S_CS"/>
</dbReference>
<gene>
    <name evidence="5" type="ORF">SAMN04489866_10869</name>
</gene>
<evidence type="ECO:0000313" key="6">
    <source>
        <dbReference type="Proteomes" id="UP000198995"/>
    </source>
</evidence>
<evidence type="ECO:0000256" key="3">
    <source>
        <dbReference type="ARBA" id="ARBA00023014"/>
    </source>
</evidence>
<keyword evidence="6" id="KW-1185">Reference proteome</keyword>
<dbReference type="Proteomes" id="UP000198995">
    <property type="component" value="Unassembled WGS sequence"/>
</dbReference>
<dbReference type="GO" id="GO:0046872">
    <property type="term" value="F:metal ion binding"/>
    <property type="evidence" value="ECO:0007669"/>
    <property type="project" value="UniProtKB-KW"/>
</dbReference>
<dbReference type="PANTHER" id="PTHR43193">
    <property type="match status" value="1"/>
</dbReference>
<reference evidence="5 6" key="1">
    <citation type="submission" date="2016-10" db="EMBL/GenBank/DDBJ databases">
        <authorList>
            <person name="de Groot N.N."/>
        </authorList>
    </citation>
    <scope>NUCLEOTIDE SEQUENCE [LARGE SCALE GENOMIC DNA]</scope>
    <source>
        <strain evidence="5 6">DSM 20475</strain>
    </source>
</reference>
<dbReference type="Gene3D" id="3.30.70.20">
    <property type="match status" value="2"/>
</dbReference>
<dbReference type="Pfam" id="PF12838">
    <property type="entry name" value="Fer4_7"/>
    <property type="match status" value="1"/>
</dbReference>
<dbReference type="RefSeq" id="WP_091792024.1">
    <property type="nucleotide sequence ID" value="NZ_FNAF01000008.1"/>
</dbReference>
<organism evidence="5 6">
    <name type="scientific">Peptococcus niger</name>
    <dbReference type="NCBI Taxonomy" id="2741"/>
    <lineage>
        <taxon>Bacteria</taxon>
        <taxon>Bacillati</taxon>
        <taxon>Bacillota</taxon>
        <taxon>Clostridia</taxon>
        <taxon>Eubacteriales</taxon>
        <taxon>Peptococcaceae</taxon>
        <taxon>Peptococcus</taxon>
    </lineage>
</organism>
<evidence type="ECO:0000256" key="2">
    <source>
        <dbReference type="ARBA" id="ARBA00023004"/>
    </source>
</evidence>
<keyword evidence="1" id="KW-0479">Metal-binding</keyword>
<accession>A0A1G6Y5H0</accession>
<sequence>MSNANEKKVLTNPSRCKQCGLCVGNCPKKCISFSPEINKAGYHYTVIDDSNCIACGTCYTVCPDGVYEVLGEK</sequence>
<protein>
    <submittedName>
        <fullName evidence="5">2-oxoglutarate ferredoxin oxidoreductase subunit delta</fullName>
    </submittedName>
</protein>
<dbReference type="GO" id="GO:0051536">
    <property type="term" value="F:iron-sulfur cluster binding"/>
    <property type="evidence" value="ECO:0007669"/>
    <property type="project" value="UniProtKB-KW"/>
</dbReference>
<dbReference type="PROSITE" id="PS51379">
    <property type="entry name" value="4FE4S_FER_2"/>
    <property type="match status" value="2"/>
</dbReference>
<dbReference type="PROSITE" id="PS00198">
    <property type="entry name" value="4FE4S_FER_1"/>
    <property type="match status" value="1"/>
</dbReference>
<dbReference type="AlphaFoldDB" id="A0A1G6Y5H0"/>
<proteinExistence type="predicted"/>
<name>A0A1G6Y5H0_PEPNI</name>
<feature type="domain" description="4Fe-4S ferredoxin-type" evidence="4">
    <location>
        <begin position="7"/>
        <end position="36"/>
    </location>
</feature>
<dbReference type="OrthoDB" id="9804603at2"/>